<sequence length="144" mass="16620">MRTIALSNGLYFPENHHAIYSNLCGLKGLHGQFRSKGTMVNAPVNVDTYASSLPRNLDDNSTVHVHLARKTIYLRDYMQRFIKPDYMWTAVRYLQGIFLHIDHDIDIITRNLNQNNEGFKSTEINEGELDVLFEEKFSPGDDDE</sequence>
<dbReference type="STRING" id="101091.A0A1C7N1W4"/>
<reference evidence="1 2" key="1">
    <citation type="submission" date="2016-03" db="EMBL/GenBank/DDBJ databases">
        <title>Choanephora cucurbitarum.</title>
        <authorList>
            <person name="Min B."/>
            <person name="Park H."/>
            <person name="Park J.-H."/>
            <person name="Shin H.-D."/>
            <person name="Choi I.-G."/>
        </authorList>
    </citation>
    <scope>NUCLEOTIDE SEQUENCE [LARGE SCALE GENOMIC DNA]</scope>
    <source>
        <strain evidence="1 2">KUS-F28377</strain>
    </source>
</reference>
<dbReference type="OrthoDB" id="2282872at2759"/>
<dbReference type="InParanoid" id="A0A1C7N1W4"/>
<evidence type="ECO:0000313" key="1">
    <source>
        <dbReference type="EMBL" id="OBZ82991.1"/>
    </source>
</evidence>
<keyword evidence="2" id="KW-1185">Reference proteome</keyword>
<accession>A0A1C7N1W4</accession>
<name>A0A1C7N1W4_9FUNG</name>
<protein>
    <submittedName>
        <fullName evidence="1">Uncharacterized protein</fullName>
    </submittedName>
</protein>
<proteinExistence type="predicted"/>
<dbReference type="EMBL" id="LUGH01000743">
    <property type="protein sequence ID" value="OBZ82991.1"/>
    <property type="molecule type" value="Genomic_DNA"/>
</dbReference>
<evidence type="ECO:0000313" key="2">
    <source>
        <dbReference type="Proteomes" id="UP000093000"/>
    </source>
</evidence>
<comment type="caution">
    <text evidence="1">The sequence shown here is derived from an EMBL/GenBank/DDBJ whole genome shotgun (WGS) entry which is preliminary data.</text>
</comment>
<gene>
    <name evidence="1" type="ORF">A0J61_08957</name>
</gene>
<dbReference type="Proteomes" id="UP000093000">
    <property type="component" value="Unassembled WGS sequence"/>
</dbReference>
<dbReference type="AlphaFoldDB" id="A0A1C7N1W4"/>
<organism evidence="1 2">
    <name type="scientific">Choanephora cucurbitarum</name>
    <dbReference type="NCBI Taxonomy" id="101091"/>
    <lineage>
        <taxon>Eukaryota</taxon>
        <taxon>Fungi</taxon>
        <taxon>Fungi incertae sedis</taxon>
        <taxon>Mucoromycota</taxon>
        <taxon>Mucoromycotina</taxon>
        <taxon>Mucoromycetes</taxon>
        <taxon>Mucorales</taxon>
        <taxon>Mucorineae</taxon>
        <taxon>Choanephoraceae</taxon>
        <taxon>Choanephoroideae</taxon>
        <taxon>Choanephora</taxon>
    </lineage>
</organism>